<feature type="compositionally biased region" description="Basic and acidic residues" evidence="5">
    <location>
        <begin position="401"/>
        <end position="414"/>
    </location>
</feature>
<feature type="transmembrane region" description="Helical" evidence="6">
    <location>
        <begin position="109"/>
        <end position="126"/>
    </location>
</feature>
<dbReference type="GO" id="GO:0046872">
    <property type="term" value="F:metal ion binding"/>
    <property type="evidence" value="ECO:0007669"/>
    <property type="project" value="UniProtKB-KW"/>
</dbReference>
<dbReference type="PROSITE" id="PS00126">
    <property type="entry name" value="PDEASE_I_1"/>
    <property type="match status" value="1"/>
</dbReference>
<dbReference type="InterPro" id="IPR002073">
    <property type="entry name" value="PDEase_catalytic_dom"/>
</dbReference>
<dbReference type="PhylomeDB" id="A0A0G4FRK5"/>
<feature type="domain" description="PDEase" evidence="7">
    <location>
        <begin position="642"/>
        <end position="903"/>
    </location>
</feature>
<feature type="compositionally biased region" description="Polar residues" evidence="5">
    <location>
        <begin position="1003"/>
        <end position="1019"/>
    </location>
</feature>
<feature type="transmembrane region" description="Helical" evidence="6">
    <location>
        <begin position="224"/>
        <end position="244"/>
    </location>
</feature>
<evidence type="ECO:0000256" key="6">
    <source>
        <dbReference type="SAM" id="Phobius"/>
    </source>
</evidence>
<reference evidence="8" key="1">
    <citation type="submission" date="2014-11" db="EMBL/GenBank/DDBJ databases">
        <authorList>
            <person name="Otto D Thomas"/>
            <person name="Naeem Raeece"/>
        </authorList>
    </citation>
    <scope>NUCLEOTIDE SEQUENCE</scope>
</reference>
<gene>
    <name evidence="8" type="ORF">Cvel_18421</name>
</gene>
<dbReference type="PROSITE" id="PS51845">
    <property type="entry name" value="PDEASE_I_2"/>
    <property type="match status" value="1"/>
</dbReference>
<feature type="region of interest" description="Disordered" evidence="5">
    <location>
        <begin position="1002"/>
        <end position="1038"/>
    </location>
</feature>
<name>A0A0G4FRK5_9ALVE</name>
<evidence type="ECO:0000256" key="5">
    <source>
        <dbReference type="SAM" id="MobiDB-lite"/>
    </source>
</evidence>
<feature type="compositionally biased region" description="Basic and acidic residues" evidence="5">
    <location>
        <begin position="907"/>
        <end position="926"/>
    </location>
</feature>
<feature type="region of interest" description="Disordered" evidence="5">
    <location>
        <begin position="398"/>
        <end position="426"/>
    </location>
</feature>
<proteinExistence type="inferred from homology"/>
<feature type="region of interest" description="Disordered" evidence="5">
    <location>
        <begin position="505"/>
        <end position="554"/>
    </location>
</feature>
<evidence type="ECO:0000259" key="7">
    <source>
        <dbReference type="PROSITE" id="PS51845"/>
    </source>
</evidence>
<feature type="binding site" evidence="3">
    <location>
        <position position="803"/>
    </location>
    <ligand>
        <name>Zn(2+)</name>
        <dbReference type="ChEBI" id="CHEBI:29105"/>
        <label>1</label>
    </ligand>
</feature>
<feature type="compositionally biased region" description="Polar residues" evidence="5">
    <location>
        <begin position="932"/>
        <end position="943"/>
    </location>
</feature>
<feature type="compositionally biased region" description="Basic and acidic residues" evidence="5">
    <location>
        <begin position="1064"/>
        <end position="1087"/>
    </location>
</feature>
<keyword evidence="6" id="KW-1133">Transmembrane helix</keyword>
<sequence length="1137" mass="125984">MVFWQDAMGGVLGGIMGRTMGEKLDDSSGGGYRTPGPKVVRIPTHKCSGYFMDDALEESFVVERQGTQRGWLLLLTSLFFVLDILDLALETEYLSTYSLDNPVNVVRKTCTISVCAFLAGIAVWYPGQPQDFEKVVASAMLLWVFSMSWLREEIYRPADSAQDVLYAEMTMVALDTIFVVCLILVIPLRRPALFISTSCAFLLELSAGIFFIVRHELEDQLMMVALYGLLGSGLALFAVTRAFAQEEVSAFFCLTCELLTGRERERTNEKMRRRGKSGKRASGEGYSTRCLHVKIKHQKTRISHLLEEVDDLLKVKSSVSSVERLVELLKGAIEELRWQENLFTSRDTGMDPVTARRVSFANRRLIKELTEAAALASNAEQLFDIDISQLMKRVKNSARRSAAERQRENSHDSAVDGLNPVSVSEGESSPGATAIVGFLNANFVRNSNQMEMVATGRLRPRIFASTSPPVSPSASPLVRSRSIKDRIADETACLLKAFEHLLPKSLGGAPHKEEEKNEREGGAPRAKTDEAEAATKSRNQTQDGPPTGVKVPAEDLNSSAKALKDPYADEWNADLKQLEGASNSSTMRRASTISISPNAKVTVPVEIANALPIIGLHLLCPFLTAPLNLTGITRVLNFLNLVALMCVWLTEHAGVRQFLSPVRNLCVIIAALCHDVGHEGVNNMFHVNKWSELAVTYNDRSVLENFHAAQTFRILQTTGCQLLEKLDTESRRVAGSAIIDLILDTDMKLHFEFLSTMKLRRATTEFASSLSTEGWKAAQSEKKIQEMERDIWMVTRACMKAADLGHSAKPWDVHFARSLCVTEEFFLQGEKEQSLGLPISPLCNRKDSNPVALCKSQIGFLKFVSRELFAELATIEQISAERAVEVRRYHSKAGSIKGAAEKQAAFQRDRQEKHNEEEKGKVELPTRRLKSTQKLGTGMQPPTLSDAFASLSCRSSLLDSRQRSPAVDVPPSRIESVCLFNLDSNVEQWQRPETAGLIPLSLFETTPRQPTSPESAVTLSSPESRSVSPESRRSPFGRSGTALLSFASLKKSPGFLPMTSSNSAKDKFPISEGRTGRAEAEAYAKAEAEEEEEKEAEAEKEEEEEEEEDEEEGEEEEEEEDDDTATGGGRRLERESA</sequence>
<keyword evidence="2 4" id="KW-0378">Hydrolase</keyword>
<feature type="region of interest" description="Disordered" evidence="5">
    <location>
        <begin position="898"/>
        <end position="943"/>
    </location>
</feature>
<feature type="binding site" evidence="3">
    <location>
        <position position="675"/>
    </location>
    <ligand>
        <name>Zn(2+)</name>
        <dbReference type="ChEBI" id="CHEBI:29105"/>
        <label>2</label>
    </ligand>
</feature>
<feature type="transmembrane region" description="Helical" evidence="6">
    <location>
        <begin position="192"/>
        <end position="212"/>
    </location>
</feature>
<comment type="cofactor">
    <cofactor evidence="4">
        <name>a divalent metal cation</name>
        <dbReference type="ChEBI" id="CHEBI:60240"/>
    </cofactor>
    <text evidence="4">Binds 2 divalent metal cations per subunit. Site 1 may preferentially bind zinc ions, while site 2 has a preference for magnesium and/or manganese ions.</text>
</comment>
<dbReference type="InterPro" id="IPR003607">
    <property type="entry name" value="HD/PDEase_dom"/>
</dbReference>
<feature type="compositionally biased region" description="Basic and acidic residues" evidence="5">
    <location>
        <begin position="510"/>
        <end position="535"/>
    </location>
</feature>
<comment type="similarity">
    <text evidence="4">Belongs to the cyclic nucleotide phosphodiesterase family.</text>
</comment>
<dbReference type="Pfam" id="PF00233">
    <property type="entry name" value="PDEase_I"/>
    <property type="match status" value="1"/>
</dbReference>
<dbReference type="Gene3D" id="1.10.1300.10">
    <property type="entry name" value="3'5'-cyclic nucleotide phosphodiesterase, catalytic domain"/>
    <property type="match status" value="1"/>
</dbReference>
<dbReference type="InterPro" id="IPR036971">
    <property type="entry name" value="PDEase_catalytic_dom_sf"/>
</dbReference>
<dbReference type="PRINTS" id="PR00387">
    <property type="entry name" value="PDIESTERASE1"/>
</dbReference>
<feature type="compositionally biased region" description="Low complexity" evidence="5">
    <location>
        <begin position="1020"/>
        <end position="1029"/>
    </location>
</feature>
<dbReference type="InterPro" id="IPR023174">
    <property type="entry name" value="PDEase_CS"/>
</dbReference>
<feature type="transmembrane region" description="Helical" evidence="6">
    <location>
        <begin position="70"/>
        <end position="89"/>
    </location>
</feature>
<feature type="compositionally biased region" description="Acidic residues" evidence="5">
    <location>
        <begin position="1088"/>
        <end position="1124"/>
    </location>
</feature>
<keyword evidence="1 3" id="KW-0479">Metal-binding</keyword>
<evidence type="ECO:0000256" key="3">
    <source>
        <dbReference type="PIRSR" id="PIRSR623088-3"/>
    </source>
</evidence>
<dbReference type="CDD" id="cd00077">
    <property type="entry name" value="HDc"/>
    <property type="match status" value="1"/>
</dbReference>
<evidence type="ECO:0000256" key="4">
    <source>
        <dbReference type="RuleBase" id="RU363067"/>
    </source>
</evidence>
<dbReference type="VEuPathDB" id="CryptoDB:Cvel_18421"/>
<protein>
    <recommendedName>
        <fullName evidence="4">Phosphodiesterase</fullName>
        <ecNumber evidence="4">3.1.4.-</ecNumber>
    </recommendedName>
</protein>
<feature type="transmembrane region" description="Helical" evidence="6">
    <location>
        <begin position="164"/>
        <end position="186"/>
    </location>
</feature>
<dbReference type="EC" id="3.1.4.-" evidence="4"/>
<accession>A0A0G4FRK5</accession>
<evidence type="ECO:0000313" key="8">
    <source>
        <dbReference type="EMBL" id="CEM17294.1"/>
    </source>
</evidence>
<dbReference type="AlphaFoldDB" id="A0A0G4FRK5"/>
<keyword evidence="6" id="KW-0812">Transmembrane</keyword>
<keyword evidence="6" id="KW-0472">Membrane</keyword>
<dbReference type="EMBL" id="CDMZ01000578">
    <property type="protein sequence ID" value="CEM17294.1"/>
    <property type="molecule type" value="Genomic_DNA"/>
</dbReference>
<dbReference type="InterPro" id="IPR023088">
    <property type="entry name" value="PDEase"/>
</dbReference>
<evidence type="ECO:0000256" key="1">
    <source>
        <dbReference type="ARBA" id="ARBA00022723"/>
    </source>
</evidence>
<dbReference type="SUPFAM" id="SSF109604">
    <property type="entry name" value="HD-domain/PDEase-like"/>
    <property type="match status" value="1"/>
</dbReference>
<dbReference type="GO" id="GO:0004114">
    <property type="term" value="F:3',5'-cyclic-nucleotide phosphodiesterase activity"/>
    <property type="evidence" value="ECO:0007669"/>
    <property type="project" value="InterPro"/>
</dbReference>
<feature type="binding site" evidence="3">
    <location>
        <position position="675"/>
    </location>
    <ligand>
        <name>Zn(2+)</name>
        <dbReference type="ChEBI" id="CHEBI:29105"/>
        <label>1</label>
    </ligand>
</feature>
<organism evidence="8">
    <name type="scientific">Chromera velia CCMP2878</name>
    <dbReference type="NCBI Taxonomy" id="1169474"/>
    <lineage>
        <taxon>Eukaryota</taxon>
        <taxon>Sar</taxon>
        <taxon>Alveolata</taxon>
        <taxon>Colpodellida</taxon>
        <taxon>Chromeraceae</taxon>
        <taxon>Chromera</taxon>
    </lineage>
</organism>
<dbReference type="PANTHER" id="PTHR11347">
    <property type="entry name" value="CYCLIC NUCLEOTIDE PHOSPHODIESTERASE"/>
    <property type="match status" value="1"/>
</dbReference>
<feature type="binding site" evidence="3">
    <location>
        <position position="674"/>
    </location>
    <ligand>
        <name>Zn(2+)</name>
        <dbReference type="ChEBI" id="CHEBI:29105"/>
        <label>1</label>
    </ligand>
</feature>
<dbReference type="GO" id="GO:0007165">
    <property type="term" value="P:signal transduction"/>
    <property type="evidence" value="ECO:0007669"/>
    <property type="project" value="InterPro"/>
</dbReference>
<evidence type="ECO:0000256" key="2">
    <source>
        <dbReference type="ARBA" id="ARBA00022801"/>
    </source>
</evidence>
<feature type="region of interest" description="Disordered" evidence="5">
    <location>
        <begin position="1051"/>
        <end position="1137"/>
    </location>
</feature>